<dbReference type="KEGG" id="tva:4775249"/>
<reference evidence="1" key="1">
    <citation type="submission" date="2006-10" db="EMBL/GenBank/DDBJ databases">
        <authorList>
            <person name="Amadeo P."/>
            <person name="Zhao Q."/>
            <person name="Wortman J."/>
            <person name="Fraser-Liggett C."/>
            <person name="Carlton J."/>
        </authorList>
    </citation>
    <scope>NUCLEOTIDE SEQUENCE</scope>
    <source>
        <strain evidence="1">G3</strain>
    </source>
</reference>
<dbReference type="VEuPathDB" id="TrichDB:TVAGG3_0936740"/>
<dbReference type="InParanoid" id="A2DQW5"/>
<sequence length="75" mass="9159">MEYLRLHFEREHSAELKELENKAKELAEGDLSYRKRRFRSQNRYYYGDENEFNDHDLEMAEEVAFREGEGDQNPK</sequence>
<keyword evidence="2" id="KW-1185">Reference proteome</keyword>
<reference evidence="1" key="2">
    <citation type="journal article" date="2007" name="Science">
        <title>Draft genome sequence of the sexually transmitted pathogen Trichomonas vaginalis.</title>
        <authorList>
            <person name="Carlton J.M."/>
            <person name="Hirt R.P."/>
            <person name="Silva J.C."/>
            <person name="Delcher A.L."/>
            <person name="Schatz M."/>
            <person name="Zhao Q."/>
            <person name="Wortman J.R."/>
            <person name="Bidwell S.L."/>
            <person name="Alsmark U.C.M."/>
            <person name="Besteiro S."/>
            <person name="Sicheritz-Ponten T."/>
            <person name="Noel C.J."/>
            <person name="Dacks J.B."/>
            <person name="Foster P.G."/>
            <person name="Simillion C."/>
            <person name="Van de Peer Y."/>
            <person name="Miranda-Saavedra D."/>
            <person name="Barton G.J."/>
            <person name="Westrop G.D."/>
            <person name="Mueller S."/>
            <person name="Dessi D."/>
            <person name="Fiori P.L."/>
            <person name="Ren Q."/>
            <person name="Paulsen I."/>
            <person name="Zhang H."/>
            <person name="Bastida-Corcuera F.D."/>
            <person name="Simoes-Barbosa A."/>
            <person name="Brown M.T."/>
            <person name="Hayes R.D."/>
            <person name="Mukherjee M."/>
            <person name="Okumura C.Y."/>
            <person name="Schneider R."/>
            <person name="Smith A.J."/>
            <person name="Vanacova S."/>
            <person name="Villalvazo M."/>
            <person name="Haas B.J."/>
            <person name="Pertea M."/>
            <person name="Feldblyum T.V."/>
            <person name="Utterback T.R."/>
            <person name="Shu C.L."/>
            <person name="Osoegawa K."/>
            <person name="de Jong P.J."/>
            <person name="Hrdy I."/>
            <person name="Horvathova L."/>
            <person name="Zubacova Z."/>
            <person name="Dolezal P."/>
            <person name="Malik S.B."/>
            <person name="Logsdon J.M. Jr."/>
            <person name="Henze K."/>
            <person name="Gupta A."/>
            <person name="Wang C.C."/>
            <person name="Dunne R.L."/>
            <person name="Upcroft J.A."/>
            <person name="Upcroft P."/>
            <person name="White O."/>
            <person name="Salzberg S.L."/>
            <person name="Tang P."/>
            <person name="Chiu C.-H."/>
            <person name="Lee Y.-S."/>
            <person name="Embley T.M."/>
            <person name="Coombs G.H."/>
            <person name="Mottram J.C."/>
            <person name="Tachezy J."/>
            <person name="Fraser-Liggett C.M."/>
            <person name="Johnson P.J."/>
        </authorList>
    </citation>
    <scope>NUCLEOTIDE SEQUENCE [LARGE SCALE GENOMIC DNA]</scope>
    <source>
        <strain evidence="1">G3</strain>
    </source>
</reference>
<accession>A2DQW5</accession>
<protein>
    <submittedName>
        <fullName evidence="1">Uncharacterized protein</fullName>
    </submittedName>
</protein>
<proteinExistence type="predicted"/>
<dbReference type="AlphaFoldDB" id="A2DQW5"/>
<evidence type="ECO:0000313" key="1">
    <source>
        <dbReference type="EMBL" id="EAY17232.1"/>
    </source>
</evidence>
<organism evidence="1 2">
    <name type="scientific">Trichomonas vaginalis (strain ATCC PRA-98 / G3)</name>
    <dbReference type="NCBI Taxonomy" id="412133"/>
    <lineage>
        <taxon>Eukaryota</taxon>
        <taxon>Metamonada</taxon>
        <taxon>Parabasalia</taxon>
        <taxon>Trichomonadida</taxon>
        <taxon>Trichomonadidae</taxon>
        <taxon>Trichomonas</taxon>
    </lineage>
</organism>
<dbReference type="RefSeq" id="XP_001329455.1">
    <property type="nucleotide sequence ID" value="XM_001329420.1"/>
</dbReference>
<dbReference type="SMR" id="A2DQW5"/>
<name>A2DQW5_TRIV3</name>
<gene>
    <name evidence="1" type="ORF">TVAG_291850</name>
</gene>
<dbReference type="VEuPathDB" id="TrichDB:TVAG_291850"/>
<dbReference type="EMBL" id="DS113233">
    <property type="protein sequence ID" value="EAY17232.1"/>
    <property type="molecule type" value="Genomic_DNA"/>
</dbReference>
<evidence type="ECO:0000313" key="2">
    <source>
        <dbReference type="Proteomes" id="UP000001542"/>
    </source>
</evidence>
<dbReference type="Proteomes" id="UP000001542">
    <property type="component" value="Unassembled WGS sequence"/>
</dbReference>